<dbReference type="PANTHER" id="PTHR38092">
    <property type="entry name" value="REGULATOR CUDA, PUTATIVE-RELATED"/>
    <property type="match status" value="1"/>
</dbReference>
<feature type="compositionally biased region" description="Low complexity" evidence="1">
    <location>
        <begin position="61"/>
        <end position="75"/>
    </location>
</feature>
<keyword evidence="3" id="KW-1185">Reference proteome</keyword>
<reference evidence="2 3" key="1">
    <citation type="submission" date="2023-11" db="EMBL/GenBank/DDBJ databases">
        <title>Dfirmibasis_genome.</title>
        <authorList>
            <person name="Edelbroek B."/>
            <person name="Kjellin J."/>
            <person name="Jerlstrom-Hultqvist J."/>
            <person name="Soderbom F."/>
        </authorList>
    </citation>
    <scope>NUCLEOTIDE SEQUENCE [LARGE SCALE GENOMIC DNA]</scope>
    <source>
        <strain evidence="2 3">TNS-C-14</strain>
    </source>
</reference>
<evidence type="ECO:0000313" key="3">
    <source>
        <dbReference type="Proteomes" id="UP001344447"/>
    </source>
</evidence>
<feature type="compositionally biased region" description="Low complexity" evidence="1">
    <location>
        <begin position="393"/>
        <end position="447"/>
    </location>
</feature>
<evidence type="ECO:0000313" key="2">
    <source>
        <dbReference type="EMBL" id="KAK5580263.1"/>
    </source>
</evidence>
<organism evidence="2 3">
    <name type="scientific">Dictyostelium firmibasis</name>
    <dbReference type="NCBI Taxonomy" id="79012"/>
    <lineage>
        <taxon>Eukaryota</taxon>
        <taxon>Amoebozoa</taxon>
        <taxon>Evosea</taxon>
        <taxon>Eumycetozoa</taxon>
        <taxon>Dictyostelia</taxon>
        <taxon>Dictyosteliales</taxon>
        <taxon>Dictyosteliaceae</taxon>
        <taxon>Dictyostelium</taxon>
    </lineage>
</organism>
<comment type="caution">
    <text evidence="2">The sequence shown here is derived from an EMBL/GenBank/DDBJ whole genome shotgun (WGS) entry which is preliminary data.</text>
</comment>
<protein>
    <submittedName>
        <fullName evidence="2">Uncharacterized protein</fullName>
    </submittedName>
</protein>
<sequence length="604" mass="67982">MIYNQALIEITKQGAVAVEEIKFSPPKLQTLISSIQNGGSPIISKNGSPAANALKNKQILQLQGQQQQHQQQQQQQHHHNHSQQHNNQSVYSLNSLNPYYVQQVLCQLQKPHNFIKQVHVVVKNTPFGISMKSNDPQFNFHNYVIKATLLYDSDPPKMVDFIHNEPLQYVATVSEDGTEVVVDVKVGILSSQHQGSMFLAVLHISHTSVPTPSPNEPIMTILNNIGGNSIANLNSQLPNPIHNLCVVSHPIRIVSKVDHVKKEGIPILKKKTFHEILTDKLKKLQKFQDGQSKWIKNLYQQHLIEFDMEPYCSKKDHNNNNNNNSISSNNSGFNCQNGGSNCDDSSNSSTPSLSSYSNGNNKYNNNNDSSESDDDDEDDNNEEDDNDSIDFSISKQKNQQHLQQQLLNHQSKQQQQQKNISSINTTTSSTQPQQPVQSQQNQSSNFQNSFNRVVEAFKIVPEYERKEIITKMVEQLRSDDLEQLVATFMDELGVGDANSEISTKGNNNNNNNNNGVGCFCENCPSKRELERFQGLCFNLFVPQSSSNTMTNQQLLYSSLFSNDSSIPTQSQMSNSISVNNHHHHHHHQSNNSNLTNDLLQLPIV</sequence>
<feature type="compositionally biased region" description="Acidic residues" evidence="1">
    <location>
        <begin position="370"/>
        <end position="388"/>
    </location>
</feature>
<evidence type="ECO:0000256" key="1">
    <source>
        <dbReference type="SAM" id="MobiDB-lite"/>
    </source>
</evidence>
<dbReference type="EMBL" id="JAVFKY010000002">
    <property type="protein sequence ID" value="KAK5580263.1"/>
    <property type="molecule type" value="Genomic_DNA"/>
</dbReference>
<feature type="region of interest" description="Disordered" evidence="1">
    <location>
        <begin position="339"/>
        <end position="447"/>
    </location>
</feature>
<proteinExistence type="predicted"/>
<dbReference type="InterPro" id="IPR040430">
    <property type="entry name" value="CudA-like"/>
</dbReference>
<feature type="compositionally biased region" description="Low complexity" evidence="1">
    <location>
        <begin position="339"/>
        <end position="369"/>
    </location>
</feature>
<dbReference type="PANTHER" id="PTHR38092:SF5">
    <property type="entry name" value="DEVELOPMENTAL GENE 1062 PROTEIN"/>
    <property type="match status" value="1"/>
</dbReference>
<dbReference type="AlphaFoldDB" id="A0AAN7UF53"/>
<name>A0AAN7UF53_9MYCE</name>
<gene>
    <name evidence="2" type="ORF">RB653_000278</name>
</gene>
<feature type="region of interest" description="Disordered" evidence="1">
    <location>
        <begin position="60"/>
        <end position="87"/>
    </location>
</feature>
<accession>A0AAN7UF53</accession>
<dbReference type="Proteomes" id="UP001344447">
    <property type="component" value="Unassembled WGS sequence"/>
</dbReference>